<protein>
    <submittedName>
        <fullName evidence="1">Uncharacterized protein</fullName>
    </submittedName>
</protein>
<gene>
    <name evidence="1" type="ORF">DSM107014_05610</name>
</gene>
<name>A0A941GQS1_9CHRO</name>
<comment type="caution">
    <text evidence="1">The sequence shown here is derived from an EMBL/GenBank/DDBJ whole genome shotgun (WGS) entry which is preliminary data.</text>
</comment>
<organism evidence="1 2">
    <name type="scientific">Gomphosphaeria aponina SAG 52.96 = DSM 107014</name>
    <dbReference type="NCBI Taxonomy" id="1521640"/>
    <lineage>
        <taxon>Bacteria</taxon>
        <taxon>Bacillati</taxon>
        <taxon>Cyanobacteriota</taxon>
        <taxon>Cyanophyceae</taxon>
        <taxon>Oscillatoriophycideae</taxon>
        <taxon>Chroococcales</taxon>
        <taxon>Gomphosphaeriaceae</taxon>
        <taxon>Gomphosphaeria</taxon>
    </lineage>
</organism>
<sequence length="46" mass="5422">MNTNKTNQNLRPVETQARLLISQNRQAQRNRQLSMLQRISEEIGLE</sequence>
<evidence type="ECO:0000313" key="1">
    <source>
        <dbReference type="EMBL" id="MBR8827371.1"/>
    </source>
</evidence>
<reference evidence="1" key="1">
    <citation type="submission" date="2021-02" db="EMBL/GenBank/DDBJ databases">
        <title>Metagenome analyses of Stigonema ocellatum DSM 106950, Chlorogloea purpurea SAG 13.99 and Gomphosphaeria aponina DSM 107014.</title>
        <authorList>
            <person name="Marter P."/>
            <person name="Huang S."/>
        </authorList>
    </citation>
    <scope>NUCLEOTIDE SEQUENCE</scope>
    <source>
        <strain evidence="1">JP213</strain>
    </source>
</reference>
<proteinExistence type="predicted"/>
<dbReference type="EMBL" id="JADQBC010000028">
    <property type="protein sequence ID" value="MBR8827371.1"/>
    <property type="molecule type" value="Genomic_DNA"/>
</dbReference>
<accession>A0A941GQS1</accession>
<dbReference type="AlphaFoldDB" id="A0A941GQS1"/>
<evidence type="ECO:0000313" key="2">
    <source>
        <dbReference type="Proteomes" id="UP000767446"/>
    </source>
</evidence>
<dbReference type="Proteomes" id="UP000767446">
    <property type="component" value="Unassembled WGS sequence"/>
</dbReference>